<dbReference type="SMART" id="SM00248">
    <property type="entry name" value="ANK"/>
    <property type="match status" value="3"/>
</dbReference>
<organism evidence="3 4">
    <name type="scientific">Trichomonas vaginalis (strain ATCC PRA-98 / G3)</name>
    <dbReference type="NCBI Taxonomy" id="412133"/>
    <lineage>
        <taxon>Eukaryota</taxon>
        <taxon>Metamonada</taxon>
        <taxon>Parabasalia</taxon>
        <taxon>Trichomonadida</taxon>
        <taxon>Trichomonadidae</taxon>
        <taxon>Trichomonas</taxon>
    </lineage>
</organism>
<feature type="repeat" description="ANK" evidence="1">
    <location>
        <begin position="183"/>
        <end position="215"/>
    </location>
</feature>
<dbReference type="VEuPathDB" id="TrichDB:TVAG_094350"/>
<evidence type="ECO:0000313" key="4">
    <source>
        <dbReference type="Proteomes" id="UP000001542"/>
    </source>
</evidence>
<dbReference type="STRING" id="5722.A2DBQ7"/>
<dbReference type="VEuPathDB" id="TrichDB:TVAGG3_0380950"/>
<gene>
    <name evidence="3" type="ORF">TVAG_094350</name>
</gene>
<evidence type="ECO:0000256" key="1">
    <source>
        <dbReference type="PROSITE-ProRule" id="PRU00023"/>
    </source>
</evidence>
<feature type="region of interest" description="Disordered" evidence="2">
    <location>
        <begin position="113"/>
        <end position="134"/>
    </location>
</feature>
<dbReference type="PROSITE" id="PS50088">
    <property type="entry name" value="ANK_REPEAT"/>
    <property type="match status" value="2"/>
</dbReference>
<feature type="repeat" description="ANK" evidence="1">
    <location>
        <begin position="248"/>
        <end position="270"/>
    </location>
</feature>
<name>A2DBQ7_TRIV3</name>
<reference evidence="3" key="2">
    <citation type="journal article" date="2007" name="Science">
        <title>Draft genome sequence of the sexually transmitted pathogen Trichomonas vaginalis.</title>
        <authorList>
            <person name="Carlton J.M."/>
            <person name="Hirt R.P."/>
            <person name="Silva J.C."/>
            <person name="Delcher A.L."/>
            <person name="Schatz M."/>
            <person name="Zhao Q."/>
            <person name="Wortman J.R."/>
            <person name="Bidwell S.L."/>
            <person name="Alsmark U.C.M."/>
            <person name="Besteiro S."/>
            <person name="Sicheritz-Ponten T."/>
            <person name="Noel C.J."/>
            <person name="Dacks J.B."/>
            <person name="Foster P.G."/>
            <person name="Simillion C."/>
            <person name="Van de Peer Y."/>
            <person name="Miranda-Saavedra D."/>
            <person name="Barton G.J."/>
            <person name="Westrop G.D."/>
            <person name="Mueller S."/>
            <person name="Dessi D."/>
            <person name="Fiori P.L."/>
            <person name="Ren Q."/>
            <person name="Paulsen I."/>
            <person name="Zhang H."/>
            <person name="Bastida-Corcuera F.D."/>
            <person name="Simoes-Barbosa A."/>
            <person name="Brown M.T."/>
            <person name="Hayes R.D."/>
            <person name="Mukherjee M."/>
            <person name="Okumura C.Y."/>
            <person name="Schneider R."/>
            <person name="Smith A.J."/>
            <person name="Vanacova S."/>
            <person name="Villalvazo M."/>
            <person name="Haas B.J."/>
            <person name="Pertea M."/>
            <person name="Feldblyum T.V."/>
            <person name="Utterback T.R."/>
            <person name="Shu C.L."/>
            <person name="Osoegawa K."/>
            <person name="de Jong P.J."/>
            <person name="Hrdy I."/>
            <person name="Horvathova L."/>
            <person name="Zubacova Z."/>
            <person name="Dolezal P."/>
            <person name="Malik S.B."/>
            <person name="Logsdon J.M. Jr."/>
            <person name="Henze K."/>
            <person name="Gupta A."/>
            <person name="Wang C.C."/>
            <person name="Dunne R.L."/>
            <person name="Upcroft J.A."/>
            <person name="Upcroft P."/>
            <person name="White O."/>
            <person name="Salzberg S.L."/>
            <person name="Tang P."/>
            <person name="Chiu C.-H."/>
            <person name="Lee Y.-S."/>
            <person name="Embley T.M."/>
            <person name="Coombs G.H."/>
            <person name="Mottram J.C."/>
            <person name="Tachezy J."/>
            <person name="Fraser-Liggett C.M."/>
            <person name="Johnson P.J."/>
        </authorList>
    </citation>
    <scope>NUCLEOTIDE SEQUENCE [LARGE SCALE GENOMIC DNA]</scope>
    <source>
        <strain evidence="3">G3</strain>
    </source>
</reference>
<dbReference type="PROSITE" id="PS50297">
    <property type="entry name" value="ANK_REP_REGION"/>
    <property type="match status" value="1"/>
</dbReference>
<keyword evidence="4" id="KW-1185">Reference proteome</keyword>
<sequence>MSAEHYSQHIDEWCNDSSFINKKTVDELCIILDHCQFTSKQFKQLFTIIKASCSIDESLSLMKHSKILNHNDPNESKLILEYVSKFFDIPLIYEVCNDIIYTYKFQNRIKNAPTATNTDSSNRNPQKVATSDENTAALRSIPKNAAHFLNIYEILQKTSNENDEYTIKVAVDEKYTEVKSGGIGAYPLLYAALSQENNLVFTLVKYGADPTVKTDYLDSLLHIFVTKNNLEGLKFAIKYVDVNSQDVEGSTPLHIAYRYGFVHIADFLLEQPGLNPNIMNQKGETPINIYQRTKQALKNN</sequence>
<dbReference type="EMBL" id="DS113185">
    <property type="protein sequence ID" value="EAY22260.1"/>
    <property type="molecule type" value="Genomic_DNA"/>
</dbReference>
<dbReference type="SMR" id="A2DBQ7"/>
<evidence type="ECO:0000313" key="3">
    <source>
        <dbReference type="EMBL" id="EAY22260.1"/>
    </source>
</evidence>
<dbReference type="GO" id="GO:0006357">
    <property type="term" value="P:regulation of transcription by RNA polymerase II"/>
    <property type="evidence" value="ECO:0000318"/>
    <property type="project" value="GO_Central"/>
</dbReference>
<dbReference type="PANTHER" id="PTHR24164">
    <property type="entry name" value="RELA-ASSOCIATED INHIBITOR"/>
    <property type="match status" value="1"/>
</dbReference>
<keyword evidence="1" id="KW-0040">ANK repeat</keyword>
<evidence type="ECO:0000256" key="2">
    <source>
        <dbReference type="SAM" id="MobiDB-lite"/>
    </source>
</evidence>
<dbReference type="InterPro" id="IPR036770">
    <property type="entry name" value="Ankyrin_rpt-contain_sf"/>
</dbReference>
<reference evidence="3" key="1">
    <citation type="submission" date="2006-10" db="EMBL/GenBank/DDBJ databases">
        <authorList>
            <person name="Amadeo P."/>
            <person name="Zhao Q."/>
            <person name="Wortman J."/>
            <person name="Fraser-Liggett C."/>
            <person name="Carlton J."/>
        </authorList>
    </citation>
    <scope>NUCLEOTIDE SEQUENCE</scope>
    <source>
        <strain evidence="3">G3</strain>
    </source>
</reference>
<dbReference type="InterPro" id="IPR028320">
    <property type="entry name" value="iASPP"/>
</dbReference>
<dbReference type="Gene3D" id="1.25.40.20">
    <property type="entry name" value="Ankyrin repeat-containing domain"/>
    <property type="match status" value="1"/>
</dbReference>
<protein>
    <submittedName>
        <fullName evidence="3">Uncharacterized protein</fullName>
    </submittedName>
</protein>
<dbReference type="RefSeq" id="XP_001583246.1">
    <property type="nucleotide sequence ID" value="XM_001583196.1"/>
</dbReference>
<dbReference type="PANTHER" id="PTHR24164:SF4">
    <property type="entry name" value="RELA-ASSOCIATED INHIBITOR"/>
    <property type="match status" value="1"/>
</dbReference>
<dbReference type="AlphaFoldDB" id="A2DBQ7"/>
<dbReference type="InterPro" id="IPR002110">
    <property type="entry name" value="Ankyrin_rpt"/>
</dbReference>
<dbReference type="Pfam" id="PF12796">
    <property type="entry name" value="Ank_2"/>
    <property type="match status" value="1"/>
</dbReference>
<dbReference type="SUPFAM" id="SSF48403">
    <property type="entry name" value="Ankyrin repeat"/>
    <property type="match status" value="1"/>
</dbReference>
<dbReference type="KEGG" id="tva:5467814"/>
<accession>A2DBQ7</accession>
<dbReference type="InParanoid" id="A2DBQ7"/>
<proteinExistence type="predicted"/>
<dbReference type="Proteomes" id="UP000001542">
    <property type="component" value="Unassembled WGS sequence"/>
</dbReference>